<dbReference type="Pfam" id="PF10825">
    <property type="entry name" value="DUF2752"/>
    <property type="match status" value="1"/>
</dbReference>
<protein>
    <submittedName>
        <fullName evidence="2">Uncharacterized protein DUF2752</fullName>
    </submittedName>
</protein>
<dbReference type="Proteomes" id="UP000245678">
    <property type="component" value="Unassembled WGS sequence"/>
</dbReference>
<keyword evidence="1" id="KW-0472">Membrane</keyword>
<comment type="caution">
    <text evidence="2">The sequence shown here is derived from an EMBL/GenBank/DDBJ whole genome shotgun (WGS) entry which is preliminary data.</text>
</comment>
<reference evidence="2 3" key="1">
    <citation type="submission" date="2018-05" db="EMBL/GenBank/DDBJ databases">
        <title>Genomic Encyclopedia of Archaeal and Bacterial Type Strains, Phase II (KMG-II): from individual species to whole genera.</title>
        <authorList>
            <person name="Goeker M."/>
        </authorList>
    </citation>
    <scope>NUCLEOTIDE SEQUENCE [LARGE SCALE GENOMIC DNA]</scope>
    <source>
        <strain evidence="2 3">DSM 19975</strain>
    </source>
</reference>
<sequence length="128" mass="14663">MAPVITNDLLIIILLNKLTAINAFCSYLNIVRWLQNHLITCPFKKLTGIDCPGCGMQRAVIALLKGEIYNSFKYYPACIAVLVTALFVILSKRYRFNKTQILKKAFYSITLSIIIVSYVIKLYKLFNY</sequence>
<keyword evidence="1" id="KW-0812">Transmembrane</keyword>
<gene>
    <name evidence="2" type="ORF">LX99_03415</name>
</gene>
<organism evidence="2 3">
    <name type="scientific">Mucilaginibacter oryzae</name>
    <dbReference type="NCBI Taxonomy" id="468058"/>
    <lineage>
        <taxon>Bacteria</taxon>
        <taxon>Pseudomonadati</taxon>
        <taxon>Bacteroidota</taxon>
        <taxon>Sphingobacteriia</taxon>
        <taxon>Sphingobacteriales</taxon>
        <taxon>Sphingobacteriaceae</taxon>
        <taxon>Mucilaginibacter</taxon>
    </lineage>
</organism>
<evidence type="ECO:0000313" key="3">
    <source>
        <dbReference type="Proteomes" id="UP000245678"/>
    </source>
</evidence>
<keyword evidence="1" id="KW-1133">Transmembrane helix</keyword>
<dbReference type="InterPro" id="IPR021215">
    <property type="entry name" value="DUF2752"/>
</dbReference>
<proteinExistence type="predicted"/>
<dbReference type="EMBL" id="QGHA01000006">
    <property type="protein sequence ID" value="PWK76549.1"/>
    <property type="molecule type" value="Genomic_DNA"/>
</dbReference>
<evidence type="ECO:0000256" key="1">
    <source>
        <dbReference type="SAM" id="Phobius"/>
    </source>
</evidence>
<accession>A0A316H623</accession>
<feature type="transmembrane region" description="Helical" evidence="1">
    <location>
        <begin position="106"/>
        <end position="126"/>
    </location>
</feature>
<name>A0A316H623_9SPHI</name>
<evidence type="ECO:0000313" key="2">
    <source>
        <dbReference type="EMBL" id="PWK76549.1"/>
    </source>
</evidence>
<keyword evidence="3" id="KW-1185">Reference proteome</keyword>
<feature type="transmembrane region" description="Helical" evidence="1">
    <location>
        <begin position="74"/>
        <end position="94"/>
    </location>
</feature>
<dbReference type="AlphaFoldDB" id="A0A316H623"/>